<keyword evidence="4 6" id="KW-0807">Transducer</keyword>
<evidence type="ECO:0000256" key="7">
    <source>
        <dbReference type="SAM" id="MobiDB-lite"/>
    </source>
</evidence>
<dbReference type="Gene3D" id="1.10.287.950">
    <property type="entry name" value="Methyl-accepting chemotaxis protein"/>
    <property type="match status" value="1"/>
</dbReference>
<keyword evidence="12" id="KW-1185">Reference proteome</keyword>
<dbReference type="AlphaFoldDB" id="K0J4D5"/>
<dbReference type="GO" id="GO:0005886">
    <property type="term" value="C:plasma membrane"/>
    <property type="evidence" value="ECO:0007669"/>
    <property type="project" value="UniProtKB-SubCell"/>
</dbReference>
<dbReference type="SMART" id="SM00283">
    <property type="entry name" value="MA"/>
    <property type="match status" value="1"/>
</dbReference>
<keyword evidence="8" id="KW-0812">Transmembrane</keyword>
<dbReference type="PROSITE" id="PS50885">
    <property type="entry name" value="HAMP"/>
    <property type="match status" value="1"/>
</dbReference>
<dbReference type="GO" id="GO:0007165">
    <property type="term" value="P:signal transduction"/>
    <property type="evidence" value="ECO:0007669"/>
    <property type="project" value="UniProtKB-KW"/>
</dbReference>
<dbReference type="InterPro" id="IPR024478">
    <property type="entry name" value="HlyB_4HB_MCP"/>
</dbReference>
<dbReference type="Pfam" id="PF00672">
    <property type="entry name" value="HAMP"/>
    <property type="match status" value="1"/>
</dbReference>
<dbReference type="KEGG" id="axl:AXY_19650"/>
<reference evidence="11 12" key="1">
    <citation type="submission" date="2011-01" db="EMBL/GenBank/DDBJ databases">
        <title>Whole genome sequence of Amphibacillus xylinus NBRC 15112.</title>
        <authorList>
            <person name="Nakazawa H."/>
            <person name="Katano Y."/>
            <person name="Nakamura S."/>
            <person name="Sasagawa M."/>
            <person name="Fukada J."/>
            <person name="Arai T."/>
            <person name="Sasakura N."/>
            <person name="Mochizuki D."/>
            <person name="Hosoyama A."/>
            <person name="Harada K."/>
            <person name="Horikawa H."/>
            <person name="Kato Y."/>
            <person name="Harada T."/>
            <person name="Sasaki K."/>
            <person name="Sekiguchi M."/>
            <person name="Hodoyama M."/>
            <person name="Nishiko R."/>
            <person name="Narita H."/>
            <person name="Hanamaki A."/>
            <person name="Hata C."/>
            <person name="Konno Y."/>
            <person name="Niimura Y."/>
            <person name="Yamazaki S."/>
            <person name="Fujita N."/>
        </authorList>
    </citation>
    <scope>NUCLEOTIDE SEQUENCE [LARGE SCALE GENOMIC DNA]</scope>
    <source>
        <strain evidence="12">ATCC 51415 / DSM 6626 / JCM 7361 / LMG 17667 / NBRC 15112 / Ep01</strain>
    </source>
</reference>
<evidence type="ECO:0000256" key="1">
    <source>
        <dbReference type="ARBA" id="ARBA00004236"/>
    </source>
</evidence>
<dbReference type="Pfam" id="PF12729">
    <property type="entry name" value="4HB_MCP_1"/>
    <property type="match status" value="1"/>
</dbReference>
<evidence type="ECO:0000256" key="2">
    <source>
        <dbReference type="ARBA" id="ARBA00022475"/>
    </source>
</evidence>
<evidence type="ECO:0000256" key="3">
    <source>
        <dbReference type="ARBA" id="ARBA00023136"/>
    </source>
</evidence>
<dbReference type="InterPro" id="IPR003660">
    <property type="entry name" value="HAMP_dom"/>
</dbReference>
<feature type="transmembrane region" description="Helical" evidence="8">
    <location>
        <begin position="12"/>
        <end position="33"/>
    </location>
</feature>
<keyword evidence="2" id="KW-1003">Cell membrane</keyword>
<dbReference type="Proteomes" id="UP000006294">
    <property type="component" value="Chromosome"/>
</dbReference>
<dbReference type="PROSITE" id="PS50111">
    <property type="entry name" value="CHEMOTAXIS_TRANSDUC_2"/>
    <property type="match status" value="1"/>
</dbReference>
<dbReference type="EMBL" id="AP012050">
    <property type="protein sequence ID" value="BAM48097.1"/>
    <property type="molecule type" value="Genomic_DNA"/>
</dbReference>
<evidence type="ECO:0000256" key="6">
    <source>
        <dbReference type="PROSITE-ProRule" id="PRU00284"/>
    </source>
</evidence>
<keyword evidence="8" id="KW-1133">Transmembrane helix</keyword>
<dbReference type="PANTHER" id="PTHR32089:SF112">
    <property type="entry name" value="LYSOZYME-LIKE PROTEIN-RELATED"/>
    <property type="match status" value="1"/>
</dbReference>
<dbReference type="SMART" id="SM00304">
    <property type="entry name" value="HAMP"/>
    <property type="match status" value="1"/>
</dbReference>
<dbReference type="OrthoDB" id="2168386at2"/>
<keyword evidence="3 8" id="KW-0472">Membrane</keyword>
<evidence type="ECO:0000313" key="12">
    <source>
        <dbReference type="Proteomes" id="UP000006294"/>
    </source>
</evidence>
<sequence length="561" mass="61257">MGNFKRLGTRMLLGFGIVIVLVIGLGLSNMLWMNQINKSTEEMVETELNLLMISNELTTDMHERTNYIRAYAASGNTDYQDLFIEKRISIQVAEQDALDSTDAEEWVAAIERKQDWEDLADDFFQLFDNGQKEEALTLLETQMMPVGMSVINQFDDIAEQQERSIVALSDEVISAGTSTLATSFFVSIFAIVIGIATAVVTTRLVSVPIKRLTNQMLSIASGDLTTEIDETVRRDEIGQLTEATRQMSNNMQNLLLEIQNVSNTVTEYSDSLMETTNDVSEGAEQISSTMQELASGSETQASHASSLSSGMSDFVATVSSAQQKGETVAKESETTQKLTVSGSSLMEKSVDQMRTIDSIVTESVEKIIHLNNQSKEISNIVSVIRDISEQTNLLALNASIEAARAGEHGRGFAVVAEEVRKLAEQVGDSIQSITEIVSGIQSDSESVKDSLENSYEQVQEGMGNIEHTSETFRKIDESIAQMVTDIRGITGELTTILSTSQNLSASVEEIASISEESAAGVEETSASAEEVSSSMEEISTNSVDLRNLANELNNLLGQFKL</sequence>
<dbReference type="InterPro" id="IPR004089">
    <property type="entry name" value="MCPsignal_dom"/>
</dbReference>
<feature type="transmembrane region" description="Helical" evidence="8">
    <location>
        <begin position="184"/>
        <end position="206"/>
    </location>
</feature>
<feature type="region of interest" description="Disordered" evidence="7">
    <location>
        <begin position="515"/>
        <end position="534"/>
    </location>
</feature>
<dbReference type="Gene3D" id="6.10.340.10">
    <property type="match status" value="1"/>
</dbReference>
<gene>
    <name evidence="11" type="ordered locus">AXY_19650</name>
</gene>
<evidence type="ECO:0000256" key="4">
    <source>
        <dbReference type="ARBA" id="ARBA00023224"/>
    </source>
</evidence>
<dbReference type="SUPFAM" id="SSF58104">
    <property type="entry name" value="Methyl-accepting chemotaxis protein (MCP) signaling domain"/>
    <property type="match status" value="1"/>
</dbReference>
<dbReference type="eggNOG" id="COG0840">
    <property type="taxonomic scope" value="Bacteria"/>
</dbReference>
<proteinExistence type="inferred from homology"/>
<comment type="similarity">
    <text evidence="5">Belongs to the methyl-accepting chemotaxis (MCP) protein family.</text>
</comment>
<accession>K0J4D5</accession>
<dbReference type="PANTHER" id="PTHR32089">
    <property type="entry name" value="METHYL-ACCEPTING CHEMOTAXIS PROTEIN MCPB"/>
    <property type="match status" value="1"/>
</dbReference>
<dbReference type="HOGENOM" id="CLU_000445_107_27_9"/>
<dbReference type="PATRIC" id="fig|698758.3.peg.1969"/>
<evidence type="ECO:0000313" key="11">
    <source>
        <dbReference type="EMBL" id="BAM48097.1"/>
    </source>
</evidence>
<evidence type="ECO:0000256" key="8">
    <source>
        <dbReference type="SAM" id="Phobius"/>
    </source>
</evidence>
<feature type="domain" description="HAMP" evidence="10">
    <location>
        <begin position="203"/>
        <end position="256"/>
    </location>
</feature>
<evidence type="ECO:0000259" key="9">
    <source>
        <dbReference type="PROSITE" id="PS50111"/>
    </source>
</evidence>
<dbReference type="Pfam" id="PF00015">
    <property type="entry name" value="MCPsignal"/>
    <property type="match status" value="1"/>
</dbReference>
<dbReference type="CDD" id="cd11386">
    <property type="entry name" value="MCP_signal"/>
    <property type="match status" value="1"/>
</dbReference>
<protein>
    <submittedName>
        <fullName evidence="11">Methyl-accepting chemotaxis protein</fullName>
    </submittedName>
</protein>
<evidence type="ECO:0000259" key="10">
    <source>
        <dbReference type="PROSITE" id="PS50885"/>
    </source>
</evidence>
<organism evidence="11 12">
    <name type="scientific">Amphibacillus xylanus (strain ATCC 51415 / DSM 6626 / JCM 7361 / LMG 17667 / NBRC 15112 / Ep01)</name>
    <dbReference type="NCBI Taxonomy" id="698758"/>
    <lineage>
        <taxon>Bacteria</taxon>
        <taxon>Bacillati</taxon>
        <taxon>Bacillota</taxon>
        <taxon>Bacilli</taxon>
        <taxon>Bacillales</taxon>
        <taxon>Bacillaceae</taxon>
        <taxon>Amphibacillus</taxon>
    </lineage>
</organism>
<dbReference type="STRING" id="698758.AXY_19650"/>
<comment type="subcellular location">
    <subcellularLocation>
        <location evidence="1">Cell membrane</location>
    </subcellularLocation>
</comment>
<name>K0J4D5_AMPXN</name>
<feature type="domain" description="Methyl-accepting transducer" evidence="9">
    <location>
        <begin position="275"/>
        <end position="532"/>
    </location>
</feature>
<evidence type="ECO:0000256" key="5">
    <source>
        <dbReference type="ARBA" id="ARBA00029447"/>
    </source>
</evidence>
<dbReference type="CDD" id="cd06225">
    <property type="entry name" value="HAMP"/>
    <property type="match status" value="1"/>
</dbReference>